<dbReference type="Proteomes" id="UP000035489">
    <property type="component" value="Unassembled WGS sequence"/>
</dbReference>
<name>A0A0H1R6M6_9HYPH</name>
<feature type="transmembrane region" description="Helical" evidence="1">
    <location>
        <begin position="78"/>
        <end position="96"/>
    </location>
</feature>
<feature type="transmembrane region" description="Helical" evidence="1">
    <location>
        <begin position="123"/>
        <end position="144"/>
    </location>
</feature>
<feature type="domain" description="DUF1468" evidence="2">
    <location>
        <begin position="13"/>
        <end position="149"/>
    </location>
</feature>
<evidence type="ECO:0000313" key="3">
    <source>
        <dbReference type="EMBL" id="KLK90890.1"/>
    </source>
</evidence>
<evidence type="ECO:0000256" key="1">
    <source>
        <dbReference type="SAM" id="Phobius"/>
    </source>
</evidence>
<dbReference type="PATRIC" id="fig|1225564.3.peg.6100"/>
<dbReference type="RefSeq" id="WP_047191468.1">
    <property type="nucleotide sequence ID" value="NZ_LCYG01000064.1"/>
</dbReference>
<proteinExistence type="predicted"/>
<dbReference type="OrthoDB" id="8419485at2"/>
<feature type="transmembrane region" description="Helical" evidence="1">
    <location>
        <begin position="12"/>
        <end position="33"/>
    </location>
</feature>
<dbReference type="AlphaFoldDB" id="A0A0H1R6M6"/>
<feature type="transmembrane region" description="Helical" evidence="1">
    <location>
        <begin position="102"/>
        <end position="118"/>
    </location>
</feature>
<reference evidence="3 4" key="1">
    <citation type="submission" date="2015-05" db="EMBL/GenBank/DDBJ databases">
        <title>Draft genome sequence of Microvirga vignae strain BR3299, a novel nitrogen fixing bacteria isolated from Brazil semi-aired region.</title>
        <authorList>
            <person name="Zilli J.E."/>
            <person name="Passos S.R."/>
            <person name="Leite J."/>
            <person name="Baldani J.I."/>
            <person name="Xavier G.R."/>
            <person name="Rumjaneck N.G."/>
            <person name="Simoes-Araujo J.L."/>
        </authorList>
    </citation>
    <scope>NUCLEOTIDE SEQUENCE [LARGE SCALE GENOMIC DNA]</scope>
    <source>
        <strain evidence="3 4">BR3299</strain>
    </source>
</reference>
<evidence type="ECO:0000259" key="2">
    <source>
        <dbReference type="Pfam" id="PF07331"/>
    </source>
</evidence>
<keyword evidence="1" id="KW-0812">Transmembrane</keyword>
<dbReference type="STRING" id="1225564.AA309_23420"/>
<accession>A0A0H1R6M6</accession>
<protein>
    <recommendedName>
        <fullName evidence="2">DUF1468 domain-containing protein</fullName>
    </recommendedName>
</protein>
<keyword evidence="4" id="KW-1185">Reference proteome</keyword>
<gene>
    <name evidence="3" type="ORF">AA309_23420</name>
</gene>
<dbReference type="InterPro" id="IPR009936">
    <property type="entry name" value="DUF1468"/>
</dbReference>
<evidence type="ECO:0000313" key="4">
    <source>
        <dbReference type="Proteomes" id="UP000035489"/>
    </source>
</evidence>
<feature type="transmembrane region" description="Helical" evidence="1">
    <location>
        <begin position="45"/>
        <end position="66"/>
    </location>
</feature>
<dbReference type="EMBL" id="LCYG01000064">
    <property type="protein sequence ID" value="KLK90890.1"/>
    <property type="molecule type" value="Genomic_DNA"/>
</dbReference>
<keyword evidence="1" id="KW-0472">Membrane</keyword>
<dbReference type="Pfam" id="PF07331">
    <property type="entry name" value="TctB"/>
    <property type="match status" value="1"/>
</dbReference>
<sequence length="165" mass="17241">MTTERSLRRGEIVLGLGVLALGLFVAIQTWSMPETVATAAVGPKLFPGLVATGLIVVGLSLLREALAGHIAHDGGLELDWPAAALVAGALVLQILLLEAVGWIPAGTLLFMLVARAFGSRRHVLNAVFGLALTVLTFAVFDYGLDLNLPTGSLFERLLGSGEATE</sequence>
<comment type="caution">
    <text evidence="3">The sequence shown here is derived from an EMBL/GenBank/DDBJ whole genome shotgun (WGS) entry which is preliminary data.</text>
</comment>
<organism evidence="3 4">
    <name type="scientific">Microvirga vignae</name>
    <dbReference type="NCBI Taxonomy" id="1225564"/>
    <lineage>
        <taxon>Bacteria</taxon>
        <taxon>Pseudomonadati</taxon>
        <taxon>Pseudomonadota</taxon>
        <taxon>Alphaproteobacteria</taxon>
        <taxon>Hyphomicrobiales</taxon>
        <taxon>Methylobacteriaceae</taxon>
        <taxon>Microvirga</taxon>
    </lineage>
</organism>
<keyword evidence="1" id="KW-1133">Transmembrane helix</keyword>